<keyword evidence="12" id="KW-1185">Reference proteome</keyword>
<evidence type="ECO:0000256" key="1">
    <source>
        <dbReference type="ARBA" id="ARBA00004496"/>
    </source>
</evidence>
<evidence type="ECO:0000256" key="2">
    <source>
        <dbReference type="ARBA" id="ARBA00015195"/>
    </source>
</evidence>
<dbReference type="GO" id="GO:0000917">
    <property type="term" value="P:division septum assembly"/>
    <property type="evidence" value="ECO:0007669"/>
    <property type="project" value="UniProtKB-KW"/>
</dbReference>
<dbReference type="GO" id="GO:0005829">
    <property type="term" value="C:cytosol"/>
    <property type="evidence" value="ECO:0007669"/>
    <property type="project" value="TreeGrafter"/>
</dbReference>
<evidence type="ECO:0000256" key="8">
    <source>
        <dbReference type="ARBA" id="ARBA00026068"/>
    </source>
</evidence>
<dbReference type="Proteomes" id="UP000294545">
    <property type="component" value="Unassembled WGS sequence"/>
</dbReference>
<name>A0A4R1N054_9FIRM</name>
<evidence type="ECO:0000256" key="9">
    <source>
        <dbReference type="ARBA" id="ARBA00033158"/>
    </source>
</evidence>
<keyword evidence="5" id="KW-0717">Septation</keyword>
<comment type="subunit">
    <text evidence="8">Homodimer. Interacts with FtsZ.</text>
</comment>
<comment type="caution">
    <text evidence="11">The sequence shown here is derived from an EMBL/GenBank/DDBJ whole genome shotgun (WGS) entry which is preliminary data.</text>
</comment>
<dbReference type="InterPro" id="IPR036192">
    <property type="entry name" value="Cell_div_ZapA-like_sf"/>
</dbReference>
<dbReference type="GO" id="GO:0000921">
    <property type="term" value="P:septin ring assembly"/>
    <property type="evidence" value="ECO:0007669"/>
    <property type="project" value="TreeGrafter"/>
</dbReference>
<evidence type="ECO:0000256" key="6">
    <source>
        <dbReference type="ARBA" id="ARBA00023306"/>
    </source>
</evidence>
<comment type="function">
    <text evidence="7">Activator of cell division through the inhibition of FtsZ GTPase activity, therefore promoting FtsZ assembly into bundles of protofilaments necessary for the formation of the division Z ring. It is recruited early at mid-cell but it is not essential for cell division.</text>
</comment>
<dbReference type="GO" id="GO:0030428">
    <property type="term" value="C:cell septum"/>
    <property type="evidence" value="ECO:0007669"/>
    <property type="project" value="TreeGrafter"/>
</dbReference>
<evidence type="ECO:0000256" key="4">
    <source>
        <dbReference type="ARBA" id="ARBA00022618"/>
    </source>
</evidence>
<evidence type="ECO:0000256" key="3">
    <source>
        <dbReference type="ARBA" id="ARBA00022490"/>
    </source>
</evidence>
<keyword evidence="4 11" id="KW-0132">Cell division</keyword>
<organism evidence="11 12">
    <name type="scientific">Natranaerovirga hydrolytica</name>
    <dbReference type="NCBI Taxonomy" id="680378"/>
    <lineage>
        <taxon>Bacteria</taxon>
        <taxon>Bacillati</taxon>
        <taxon>Bacillota</taxon>
        <taxon>Clostridia</taxon>
        <taxon>Lachnospirales</taxon>
        <taxon>Natranaerovirgaceae</taxon>
        <taxon>Natranaerovirga</taxon>
    </lineage>
</organism>
<dbReference type="RefSeq" id="WP_132280382.1">
    <property type="nucleotide sequence ID" value="NZ_SMGQ01000011.1"/>
</dbReference>
<dbReference type="SUPFAM" id="SSF102829">
    <property type="entry name" value="Cell division protein ZapA-like"/>
    <property type="match status" value="1"/>
</dbReference>
<evidence type="ECO:0000256" key="7">
    <source>
        <dbReference type="ARBA" id="ARBA00024910"/>
    </source>
</evidence>
<evidence type="ECO:0000313" key="12">
    <source>
        <dbReference type="Proteomes" id="UP000294545"/>
    </source>
</evidence>
<evidence type="ECO:0000313" key="11">
    <source>
        <dbReference type="EMBL" id="TCK98212.1"/>
    </source>
</evidence>
<evidence type="ECO:0000256" key="5">
    <source>
        <dbReference type="ARBA" id="ARBA00023210"/>
    </source>
</evidence>
<reference evidence="11 12" key="1">
    <citation type="submission" date="2019-03" db="EMBL/GenBank/DDBJ databases">
        <title>Genomic Encyclopedia of Type Strains, Phase IV (KMG-IV): sequencing the most valuable type-strain genomes for metagenomic binning, comparative biology and taxonomic classification.</title>
        <authorList>
            <person name="Goeker M."/>
        </authorList>
    </citation>
    <scope>NUCLEOTIDE SEQUENCE [LARGE SCALE GENOMIC DNA]</scope>
    <source>
        <strain evidence="11 12">DSM 24176</strain>
    </source>
</reference>
<keyword evidence="10" id="KW-0175">Coiled coil</keyword>
<protein>
    <recommendedName>
        <fullName evidence="2">Cell division protein ZapA</fullName>
    </recommendedName>
    <alternativeName>
        <fullName evidence="9">Z ring-associated protein ZapA</fullName>
    </alternativeName>
</protein>
<comment type="subcellular location">
    <subcellularLocation>
        <location evidence="1">Cytoplasm</location>
    </subcellularLocation>
</comment>
<keyword evidence="3" id="KW-0963">Cytoplasm</keyword>
<feature type="coiled-coil region" evidence="10">
    <location>
        <begin position="85"/>
        <end position="140"/>
    </location>
</feature>
<dbReference type="AlphaFoldDB" id="A0A4R1N054"/>
<keyword evidence="6" id="KW-0131">Cell cycle</keyword>
<dbReference type="GO" id="GO:0043093">
    <property type="term" value="P:FtsZ-dependent cytokinesis"/>
    <property type="evidence" value="ECO:0007669"/>
    <property type="project" value="TreeGrafter"/>
</dbReference>
<dbReference type="GO" id="GO:0032153">
    <property type="term" value="C:cell division site"/>
    <property type="evidence" value="ECO:0007669"/>
    <property type="project" value="TreeGrafter"/>
</dbReference>
<accession>A0A4R1N054</accession>
<dbReference type="PANTHER" id="PTHR34981:SF1">
    <property type="entry name" value="CELL DIVISION PROTEIN ZAPA"/>
    <property type="match status" value="1"/>
</dbReference>
<dbReference type="EMBL" id="SMGQ01000011">
    <property type="protein sequence ID" value="TCK98212.1"/>
    <property type="molecule type" value="Genomic_DNA"/>
</dbReference>
<dbReference type="InterPro" id="IPR053712">
    <property type="entry name" value="Bac_CellDiv_Activator"/>
</dbReference>
<dbReference type="OrthoDB" id="1826286at2"/>
<sequence length="143" mass="16274">MSPKKDIQVLIGGKVYTLCGEESEEYMQKVALYINNKMSELQEAESAKKLNTHMAGILLALNVADDLFKAKEELNLLTTEVSKNLDEKEDYVAILENELLNEKAKLENAEAAINKLKEEKSLLEQQVVKYKKELDEYIETFGD</sequence>
<dbReference type="PANTHER" id="PTHR34981">
    <property type="entry name" value="CELL DIVISION PROTEIN ZAPA"/>
    <property type="match status" value="1"/>
</dbReference>
<dbReference type="InterPro" id="IPR007838">
    <property type="entry name" value="Cell_div_ZapA-like"/>
</dbReference>
<dbReference type="Pfam" id="PF05164">
    <property type="entry name" value="ZapA"/>
    <property type="match status" value="1"/>
</dbReference>
<gene>
    <name evidence="11" type="ORF">EDC19_0631</name>
</gene>
<dbReference type="Gene3D" id="6.10.250.790">
    <property type="match status" value="1"/>
</dbReference>
<proteinExistence type="predicted"/>
<evidence type="ECO:0000256" key="10">
    <source>
        <dbReference type="SAM" id="Coils"/>
    </source>
</evidence>